<dbReference type="InterPro" id="IPR000008">
    <property type="entry name" value="C2_dom"/>
</dbReference>
<dbReference type="GO" id="GO:0070382">
    <property type="term" value="C:exocytic vesicle"/>
    <property type="evidence" value="ECO:0007669"/>
    <property type="project" value="TreeGrafter"/>
</dbReference>
<dbReference type="GO" id="GO:0005886">
    <property type="term" value="C:plasma membrane"/>
    <property type="evidence" value="ECO:0007669"/>
    <property type="project" value="TreeGrafter"/>
</dbReference>
<name>A0AAD9JY07_9ANNE</name>
<dbReference type="EMBL" id="JAODUP010000115">
    <property type="protein sequence ID" value="KAK2161493.1"/>
    <property type="molecule type" value="Genomic_DNA"/>
</dbReference>
<evidence type="ECO:0000259" key="2">
    <source>
        <dbReference type="PROSITE" id="PS50004"/>
    </source>
</evidence>
<evidence type="ECO:0000313" key="3">
    <source>
        <dbReference type="EMBL" id="KAK2161493.1"/>
    </source>
</evidence>
<dbReference type="GO" id="GO:0000149">
    <property type="term" value="F:SNARE binding"/>
    <property type="evidence" value="ECO:0007669"/>
    <property type="project" value="TreeGrafter"/>
</dbReference>
<dbReference type="Pfam" id="PF00168">
    <property type="entry name" value="C2"/>
    <property type="match status" value="2"/>
</dbReference>
<dbReference type="FunFam" id="2.60.40.150:FF:000237">
    <property type="entry name" value="Synaptotagmin 15"/>
    <property type="match status" value="1"/>
</dbReference>
<dbReference type="InterPro" id="IPR047897">
    <property type="entry name" value="Synaptotagmin-15/17_C2A"/>
</dbReference>
<dbReference type="InterPro" id="IPR035892">
    <property type="entry name" value="C2_domain_sf"/>
</dbReference>
<dbReference type="GO" id="GO:0017156">
    <property type="term" value="P:calcium-ion regulated exocytosis"/>
    <property type="evidence" value="ECO:0007669"/>
    <property type="project" value="TreeGrafter"/>
</dbReference>
<dbReference type="Gene3D" id="2.60.40.150">
    <property type="entry name" value="C2 domain"/>
    <property type="match status" value="2"/>
</dbReference>
<dbReference type="SUPFAM" id="SSF49562">
    <property type="entry name" value="C2 domain (Calcium/lipid-binding domain, CaLB)"/>
    <property type="match status" value="2"/>
</dbReference>
<dbReference type="PROSITE" id="PS50004">
    <property type="entry name" value="C2"/>
    <property type="match status" value="2"/>
</dbReference>
<evidence type="ECO:0000313" key="4">
    <source>
        <dbReference type="Proteomes" id="UP001208570"/>
    </source>
</evidence>
<dbReference type="GO" id="GO:0001786">
    <property type="term" value="F:phosphatidylserine binding"/>
    <property type="evidence" value="ECO:0007669"/>
    <property type="project" value="TreeGrafter"/>
</dbReference>
<reference evidence="3" key="1">
    <citation type="journal article" date="2023" name="Mol. Biol. Evol.">
        <title>Third-Generation Sequencing Reveals the Adaptive Role of the Epigenome in Three Deep-Sea Polychaetes.</title>
        <authorList>
            <person name="Perez M."/>
            <person name="Aroh O."/>
            <person name="Sun Y."/>
            <person name="Lan Y."/>
            <person name="Juniper S.K."/>
            <person name="Young C.R."/>
            <person name="Angers B."/>
            <person name="Qian P.Y."/>
        </authorList>
    </citation>
    <scope>NUCLEOTIDE SEQUENCE</scope>
    <source>
        <strain evidence="3">P08H-3</strain>
    </source>
</reference>
<keyword evidence="4" id="KW-1185">Reference proteome</keyword>
<dbReference type="PANTHER" id="PTHR10024">
    <property type="entry name" value="SYNAPTOTAGMIN"/>
    <property type="match status" value="1"/>
</dbReference>
<dbReference type="Proteomes" id="UP001208570">
    <property type="component" value="Unassembled WGS sequence"/>
</dbReference>
<dbReference type="CDD" id="cd08390">
    <property type="entry name" value="C2A_Synaptotagmin-15-17"/>
    <property type="match status" value="1"/>
</dbReference>
<protein>
    <recommendedName>
        <fullName evidence="2">C2 domain-containing protein</fullName>
    </recommendedName>
</protein>
<feature type="domain" description="C2" evidence="2">
    <location>
        <begin position="126"/>
        <end position="245"/>
    </location>
</feature>
<feature type="domain" description="C2" evidence="2">
    <location>
        <begin position="257"/>
        <end position="364"/>
    </location>
</feature>
<dbReference type="PANTHER" id="PTHR10024:SF234">
    <property type="entry name" value="SYNAPTOTAGMIN-15-RELATED"/>
    <property type="match status" value="1"/>
</dbReference>
<dbReference type="GO" id="GO:0005509">
    <property type="term" value="F:calcium ion binding"/>
    <property type="evidence" value="ECO:0007669"/>
    <property type="project" value="TreeGrafter"/>
</dbReference>
<sequence>MQVTSEAYSKIPFDTTTRSKQHVRMVQWMETVPFEVPGSIITRGWSSELTPTGSLSSLTTASVMSQGSLESMEALNRVDQDQIESVCSPQLRGSRILEAVTCIGKIDPSLYRYHDTDDDYELPDYHIGRIWFRVQYERETEKLLVTLIKARNLPSRSLSHGNTCDPFVRLYLLPDERRYLQSKCKKKTCNPNYNEDFIFQVPQRMFTERILKFTVFDLHKRQRLVGHATYPLQDHNPEESAYVYRDLECELSETSLGRGEIKVSLTYNPHGERISVGVYEGRNIKRAVDKECPDFYMRVNLLIQSRVSKTKRTTVIHDTCNPVFNESFNFKLTQNQLDSASVTINAIQVYGATKELRQEDRQSV</sequence>
<dbReference type="AlphaFoldDB" id="A0AAD9JY07"/>
<proteinExistence type="predicted"/>
<evidence type="ECO:0000256" key="1">
    <source>
        <dbReference type="ARBA" id="ARBA00022737"/>
    </source>
</evidence>
<dbReference type="GO" id="GO:0005544">
    <property type="term" value="F:calcium-dependent phospholipid binding"/>
    <property type="evidence" value="ECO:0007669"/>
    <property type="project" value="TreeGrafter"/>
</dbReference>
<comment type="caution">
    <text evidence="3">The sequence shown here is derived from an EMBL/GenBank/DDBJ whole genome shotgun (WGS) entry which is preliminary data.</text>
</comment>
<dbReference type="SMART" id="SM00239">
    <property type="entry name" value="C2"/>
    <property type="match status" value="2"/>
</dbReference>
<keyword evidence="1" id="KW-0677">Repeat</keyword>
<gene>
    <name evidence="3" type="ORF">LSH36_115g00009</name>
</gene>
<dbReference type="GO" id="GO:0030276">
    <property type="term" value="F:clathrin binding"/>
    <property type="evidence" value="ECO:0007669"/>
    <property type="project" value="TreeGrafter"/>
</dbReference>
<organism evidence="3 4">
    <name type="scientific">Paralvinella palmiformis</name>
    <dbReference type="NCBI Taxonomy" id="53620"/>
    <lineage>
        <taxon>Eukaryota</taxon>
        <taxon>Metazoa</taxon>
        <taxon>Spiralia</taxon>
        <taxon>Lophotrochozoa</taxon>
        <taxon>Annelida</taxon>
        <taxon>Polychaeta</taxon>
        <taxon>Sedentaria</taxon>
        <taxon>Canalipalpata</taxon>
        <taxon>Terebellida</taxon>
        <taxon>Terebelliformia</taxon>
        <taxon>Alvinellidae</taxon>
        <taxon>Paralvinella</taxon>
    </lineage>
</organism>
<accession>A0AAD9JY07</accession>